<sequence>MSLVGEEFPEQVSSHMTVLNPQHCQSPFNKPALYLLSLSHYLYASSLCRFIQD</sequence>
<organism evidence="1">
    <name type="scientific">Anguilla anguilla</name>
    <name type="common">European freshwater eel</name>
    <name type="synonym">Muraena anguilla</name>
    <dbReference type="NCBI Taxonomy" id="7936"/>
    <lineage>
        <taxon>Eukaryota</taxon>
        <taxon>Metazoa</taxon>
        <taxon>Chordata</taxon>
        <taxon>Craniata</taxon>
        <taxon>Vertebrata</taxon>
        <taxon>Euteleostomi</taxon>
        <taxon>Actinopterygii</taxon>
        <taxon>Neopterygii</taxon>
        <taxon>Teleostei</taxon>
        <taxon>Anguilliformes</taxon>
        <taxon>Anguillidae</taxon>
        <taxon>Anguilla</taxon>
    </lineage>
</organism>
<dbReference type="EMBL" id="GBXM01050522">
    <property type="protein sequence ID" value="JAH58055.1"/>
    <property type="molecule type" value="Transcribed_RNA"/>
</dbReference>
<name>A0A0E9TYN2_ANGAN</name>
<proteinExistence type="predicted"/>
<reference evidence="1" key="2">
    <citation type="journal article" date="2015" name="Fish Shellfish Immunol.">
        <title>Early steps in the European eel (Anguilla anguilla)-Vibrio vulnificus interaction in the gills: Role of the RtxA13 toxin.</title>
        <authorList>
            <person name="Callol A."/>
            <person name="Pajuelo D."/>
            <person name="Ebbesson L."/>
            <person name="Teles M."/>
            <person name="MacKenzie S."/>
            <person name="Amaro C."/>
        </authorList>
    </citation>
    <scope>NUCLEOTIDE SEQUENCE</scope>
</reference>
<accession>A0A0E9TYN2</accession>
<evidence type="ECO:0000313" key="1">
    <source>
        <dbReference type="EMBL" id="JAH58055.1"/>
    </source>
</evidence>
<dbReference type="AlphaFoldDB" id="A0A0E9TYN2"/>
<reference evidence="1" key="1">
    <citation type="submission" date="2014-11" db="EMBL/GenBank/DDBJ databases">
        <authorList>
            <person name="Amaro Gonzalez C."/>
        </authorList>
    </citation>
    <scope>NUCLEOTIDE SEQUENCE</scope>
</reference>
<protein>
    <submittedName>
        <fullName evidence="1">Uncharacterized protein</fullName>
    </submittedName>
</protein>